<evidence type="ECO:0000259" key="11">
    <source>
        <dbReference type="PROSITE" id="PS51068"/>
    </source>
</evidence>
<evidence type="ECO:0000256" key="7">
    <source>
        <dbReference type="ARBA" id="ARBA00023239"/>
    </source>
</evidence>
<feature type="region of interest" description="Disordered" evidence="10">
    <location>
        <begin position="295"/>
        <end position="359"/>
    </location>
</feature>
<dbReference type="Gene3D" id="1.10.8.50">
    <property type="match status" value="1"/>
</dbReference>
<dbReference type="GO" id="GO:0008534">
    <property type="term" value="F:oxidized purine nucleobase lesion DNA N-glycosylase activity"/>
    <property type="evidence" value="ECO:0007669"/>
    <property type="project" value="UniProtKB-EC"/>
</dbReference>
<evidence type="ECO:0000256" key="1">
    <source>
        <dbReference type="ARBA" id="ARBA00001668"/>
    </source>
</evidence>
<dbReference type="PANTHER" id="PTHR22993:SF9">
    <property type="entry name" value="FORMAMIDOPYRIMIDINE-DNA GLYCOSYLASE"/>
    <property type="match status" value="1"/>
</dbReference>
<keyword evidence="6" id="KW-0234">DNA repair</keyword>
<comment type="similarity">
    <text evidence="2">Belongs to the FPG family.</text>
</comment>
<comment type="catalytic activity">
    <reaction evidence="1">
        <text>Hydrolysis of DNA containing ring-opened 7-methylguanine residues, releasing 2,6-diamino-4-hydroxy-5-(N-methyl)formamidopyrimidine.</text>
        <dbReference type="EC" id="3.2.2.23"/>
    </reaction>
</comment>
<keyword evidence="5" id="KW-0238">DNA-binding</keyword>
<dbReference type="SUPFAM" id="SSF46946">
    <property type="entry name" value="S13-like H2TH domain"/>
    <property type="match status" value="1"/>
</dbReference>
<dbReference type="GO" id="GO:0003684">
    <property type="term" value="F:damaged DNA binding"/>
    <property type="evidence" value="ECO:0007669"/>
    <property type="project" value="InterPro"/>
</dbReference>
<sequence>MPELPEVERAAALIREIGTGKRIDRVETVQDDIVFSGISHNEFAREITGRTIQDARRYGKVLYVQLDGEGRLPVLHFGMTGMLQVKGQLATYYKETPRSASTQWPPRFMKFILHLHDPVSGETTHLAFLDARRLGRIRLCASPLEEPPICDLGYDPIISMPPLAEFQAKLLKRTCPIKALLLDQSFTAGVGNWVADEILYHARVHPEQRCNTLLEEHIAAIHHHTAEVCKLAVAVNADDTKFPEDWLMKHRWGKGKKKAHTLNLPSGGLATIKWVTVGGRTSAYVEELQPLRKPGISVKDAEEGSESDLPDLTDSDMEDPQSVQQAKRKRQPPRRTSRHFKNQETSEPNPGSKKRARQS</sequence>
<gene>
    <name evidence="12" type="ORF">PLEOSDRAFT_1101376</name>
</gene>
<dbReference type="FunFam" id="1.10.8.50:FF:000009">
    <property type="entry name" value="Formamidopyrimidine-DNA glycosylase"/>
    <property type="match status" value="1"/>
</dbReference>
<evidence type="ECO:0000256" key="5">
    <source>
        <dbReference type="ARBA" id="ARBA00023125"/>
    </source>
</evidence>
<evidence type="ECO:0000256" key="3">
    <source>
        <dbReference type="ARBA" id="ARBA00022763"/>
    </source>
</evidence>
<dbReference type="SUPFAM" id="SSF81624">
    <property type="entry name" value="N-terminal domain of MutM-like DNA repair proteins"/>
    <property type="match status" value="1"/>
</dbReference>
<dbReference type="GO" id="GO:0006284">
    <property type="term" value="P:base-excision repair"/>
    <property type="evidence" value="ECO:0007669"/>
    <property type="project" value="InterPro"/>
</dbReference>
<evidence type="ECO:0000256" key="6">
    <source>
        <dbReference type="ARBA" id="ARBA00023204"/>
    </source>
</evidence>
<dbReference type="InParanoid" id="A0A067P1W1"/>
<evidence type="ECO:0000256" key="9">
    <source>
        <dbReference type="ARBA" id="ARBA00023295"/>
    </source>
</evidence>
<dbReference type="VEuPathDB" id="FungiDB:PLEOSDRAFT_1101376"/>
<evidence type="ECO:0000313" key="12">
    <source>
        <dbReference type="EMBL" id="KDQ30382.1"/>
    </source>
</evidence>
<keyword evidence="3" id="KW-0227">DNA damage</keyword>
<evidence type="ECO:0000256" key="8">
    <source>
        <dbReference type="ARBA" id="ARBA00023268"/>
    </source>
</evidence>
<feature type="compositionally biased region" description="Basic residues" evidence="10">
    <location>
        <begin position="326"/>
        <end position="340"/>
    </location>
</feature>
<dbReference type="OrthoDB" id="444592at2759"/>
<dbReference type="SMART" id="SM01232">
    <property type="entry name" value="H2TH"/>
    <property type="match status" value="1"/>
</dbReference>
<dbReference type="InterPro" id="IPR035937">
    <property type="entry name" value="FPG_N"/>
</dbReference>
<keyword evidence="7" id="KW-0456">Lyase</keyword>
<dbReference type="GO" id="GO:0005634">
    <property type="term" value="C:nucleus"/>
    <property type="evidence" value="ECO:0007669"/>
    <property type="project" value="TreeGrafter"/>
</dbReference>
<protein>
    <recommendedName>
        <fullName evidence="11">Formamidopyrimidine-DNA glycosylase catalytic domain-containing protein</fullName>
    </recommendedName>
</protein>
<dbReference type="InterPro" id="IPR010979">
    <property type="entry name" value="Ribosomal_uS13-like_H2TH"/>
</dbReference>
<dbReference type="Pfam" id="PF01149">
    <property type="entry name" value="Fapy_DNA_glyco"/>
    <property type="match status" value="1"/>
</dbReference>
<dbReference type="STRING" id="1137138.A0A067P1W1"/>
<evidence type="ECO:0000256" key="4">
    <source>
        <dbReference type="ARBA" id="ARBA00022801"/>
    </source>
</evidence>
<proteinExistence type="inferred from homology"/>
<evidence type="ECO:0000256" key="10">
    <source>
        <dbReference type="SAM" id="MobiDB-lite"/>
    </source>
</evidence>
<dbReference type="GO" id="GO:0016829">
    <property type="term" value="F:lyase activity"/>
    <property type="evidence" value="ECO:0007669"/>
    <property type="project" value="UniProtKB-KW"/>
</dbReference>
<dbReference type="PANTHER" id="PTHR22993">
    <property type="entry name" value="FORMAMIDOPYRIMIDINE-DNA GLYCOSYLASE"/>
    <property type="match status" value="1"/>
</dbReference>
<dbReference type="GO" id="GO:0003906">
    <property type="term" value="F:DNA-(apurinic or apyrimidinic site) endonuclease activity"/>
    <property type="evidence" value="ECO:0007669"/>
    <property type="project" value="InterPro"/>
</dbReference>
<dbReference type="HOGENOM" id="CLU_038423_0_1_1"/>
<evidence type="ECO:0000256" key="2">
    <source>
        <dbReference type="ARBA" id="ARBA00009409"/>
    </source>
</evidence>
<dbReference type="InterPro" id="IPR015886">
    <property type="entry name" value="H2TH_FPG"/>
</dbReference>
<dbReference type="EMBL" id="KL198006">
    <property type="protein sequence ID" value="KDQ30382.1"/>
    <property type="molecule type" value="Genomic_DNA"/>
</dbReference>
<keyword evidence="8" id="KW-0511">Multifunctional enzyme</keyword>
<dbReference type="CDD" id="cd08972">
    <property type="entry name" value="PF_Nei_N"/>
    <property type="match status" value="1"/>
</dbReference>
<keyword evidence="9" id="KW-0326">Glycosidase</keyword>
<dbReference type="PROSITE" id="PS51068">
    <property type="entry name" value="FPG_CAT"/>
    <property type="match status" value="1"/>
</dbReference>
<dbReference type="Gene3D" id="3.20.190.10">
    <property type="entry name" value="MutM-like, N-terminal"/>
    <property type="match status" value="1"/>
</dbReference>
<reference evidence="13" key="1">
    <citation type="journal article" date="2014" name="Proc. Natl. Acad. Sci. U.S.A.">
        <title>Extensive sampling of basidiomycete genomes demonstrates inadequacy of the white-rot/brown-rot paradigm for wood decay fungi.</title>
        <authorList>
            <person name="Riley R."/>
            <person name="Salamov A.A."/>
            <person name="Brown D.W."/>
            <person name="Nagy L.G."/>
            <person name="Floudas D."/>
            <person name="Held B.W."/>
            <person name="Levasseur A."/>
            <person name="Lombard V."/>
            <person name="Morin E."/>
            <person name="Otillar R."/>
            <person name="Lindquist E.A."/>
            <person name="Sun H."/>
            <person name="LaButti K.M."/>
            <person name="Schmutz J."/>
            <person name="Jabbour D."/>
            <person name="Luo H."/>
            <person name="Baker S.E."/>
            <person name="Pisabarro A.G."/>
            <person name="Walton J.D."/>
            <person name="Blanchette R.A."/>
            <person name="Henrissat B."/>
            <person name="Martin F."/>
            <person name="Cullen D."/>
            <person name="Hibbett D.S."/>
            <person name="Grigoriev I.V."/>
        </authorList>
    </citation>
    <scope>NUCLEOTIDE SEQUENCE [LARGE SCALE GENOMIC DNA]</scope>
    <source>
        <strain evidence="13">PC15</strain>
    </source>
</reference>
<dbReference type="GO" id="GO:0008270">
    <property type="term" value="F:zinc ion binding"/>
    <property type="evidence" value="ECO:0007669"/>
    <property type="project" value="InterPro"/>
</dbReference>
<feature type="domain" description="Formamidopyrimidine-DNA glycosylase catalytic" evidence="11">
    <location>
        <begin position="2"/>
        <end position="135"/>
    </location>
</feature>
<organism evidence="12 13">
    <name type="scientific">Pleurotus ostreatus (strain PC15)</name>
    <name type="common">Oyster mushroom</name>
    <dbReference type="NCBI Taxonomy" id="1137138"/>
    <lineage>
        <taxon>Eukaryota</taxon>
        <taxon>Fungi</taxon>
        <taxon>Dikarya</taxon>
        <taxon>Basidiomycota</taxon>
        <taxon>Agaricomycotina</taxon>
        <taxon>Agaricomycetes</taxon>
        <taxon>Agaricomycetidae</taxon>
        <taxon>Agaricales</taxon>
        <taxon>Pleurotineae</taxon>
        <taxon>Pleurotaceae</taxon>
        <taxon>Pleurotus</taxon>
    </lineage>
</organism>
<keyword evidence="4" id="KW-0378">Hydrolase</keyword>
<name>A0A067P1W1_PLEO1</name>
<evidence type="ECO:0000313" key="13">
    <source>
        <dbReference type="Proteomes" id="UP000027073"/>
    </source>
</evidence>
<dbReference type="InterPro" id="IPR012319">
    <property type="entry name" value="FPG_cat"/>
</dbReference>
<accession>A0A067P1W1</accession>
<dbReference type="Proteomes" id="UP000027073">
    <property type="component" value="Unassembled WGS sequence"/>
</dbReference>
<dbReference type="Pfam" id="PF06831">
    <property type="entry name" value="H2TH"/>
    <property type="match status" value="1"/>
</dbReference>
<dbReference type="SMART" id="SM00898">
    <property type="entry name" value="Fapy_DNA_glyco"/>
    <property type="match status" value="1"/>
</dbReference>
<feature type="compositionally biased region" description="Acidic residues" evidence="10">
    <location>
        <begin position="303"/>
        <end position="319"/>
    </location>
</feature>
<dbReference type="AlphaFoldDB" id="A0A067P1W1"/>